<keyword evidence="1" id="KW-0472">Membrane</keyword>
<feature type="transmembrane region" description="Helical" evidence="1">
    <location>
        <begin position="87"/>
        <end position="107"/>
    </location>
</feature>
<accession>A0A919UAW2</accession>
<evidence type="ECO:0000313" key="4">
    <source>
        <dbReference type="Proteomes" id="UP000660611"/>
    </source>
</evidence>
<dbReference type="EMBL" id="BONQ01000047">
    <property type="protein sequence ID" value="GIG44921.1"/>
    <property type="molecule type" value="Genomic_DNA"/>
</dbReference>
<feature type="transmembrane region" description="Helical" evidence="1">
    <location>
        <begin position="63"/>
        <end position="81"/>
    </location>
</feature>
<dbReference type="AlphaFoldDB" id="A0A919UAW2"/>
<keyword evidence="1" id="KW-1133">Transmembrane helix</keyword>
<name>A0A919UAW2_9ACTN</name>
<evidence type="ECO:0000256" key="2">
    <source>
        <dbReference type="SAM" id="SignalP"/>
    </source>
</evidence>
<evidence type="ECO:0000256" key="1">
    <source>
        <dbReference type="SAM" id="Phobius"/>
    </source>
</evidence>
<dbReference type="RefSeq" id="WP_203846731.1">
    <property type="nucleotide sequence ID" value="NZ_BAAAVW010000007.1"/>
</dbReference>
<evidence type="ECO:0000313" key="3">
    <source>
        <dbReference type="EMBL" id="GIG44921.1"/>
    </source>
</evidence>
<reference evidence="3" key="1">
    <citation type="submission" date="2021-01" db="EMBL/GenBank/DDBJ databases">
        <title>Whole genome shotgun sequence of Dactylosporangium siamense NBRC 106093.</title>
        <authorList>
            <person name="Komaki H."/>
            <person name="Tamura T."/>
        </authorList>
    </citation>
    <scope>NUCLEOTIDE SEQUENCE</scope>
    <source>
        <strain evidence="3">NBRC 106093</strain>
    </source>
</reference>
<protein>
    <submittedName>
        <fullName evidence="3">Uncharacterized protein</fullName>
    </submittedName>
</protein>
<organism evidence="3 4">
    <name type="scientific">Dactylosporangium siamense</name>
    <dbReference type="NCBI Taxonomy" id="685454"/>
    <lineage>
        <taxon>Bacteria</taxon>
        <taxon>Bacillati</taxon>
        <taxon>Actinomycetota</taxon>
        <taxon>Actinomycetes</taxon>
        <taxon>Micromonosporales</taxon>
        <taxon>Micromonosporaceae</taxon>
        <taxon>Dactylosporangium</taxon>
    </lineage>
</organism>
<feature type="signal peptide" evidence="2">
    <location>
        <begin position="1"/>
        <end position="25"/>
    </location>
</feature>
<keyword evidence="1" id="KW-0812">Transmembrane</keyword>
<proteinExistence type="predicted"/>
<gene>
    <name evidence="3" type="ORF">Dsi01nite_029620</name>
</gene>
<sequence>MRRALFLLVASTGLVLIATPASAFAHNAVHNVWLHTLLDGLTLAVVTAPLWTAMLWGAAHKRLLLALVAVVQIPVAVIGFVPISTPWIHLASFAGALGLTGFSLWYVRRLARTPDTAPVTAAS</sequence>
<feature type="chain" id="PRO_5036700513" evidence="2">
    <location>
        <begin position="26"/>
        <end position="123"/>
    </location>
</feature>
<keyword evidence="4" id="KW-1185">Reference proteome</keyword>
<keyword evidence="2" id="KW-0732">Signal</keyword>
<comment type="caution">
    <text evidence="3">The sequence shown here is derived from an EMBL/GenBank/DDBJ whole genome shotgun (WGS) entry which is preliminary data.</text>
</comment>
<feature type="transmembrane region" description="Helical" evidence="1">
    <location>
        <begin position="35"/>
        <end position="56"/>
    </location>
</feature>
<dbReference type="Proteomes" id="UP000660611">
    <property type="component" value="Unassembled WGS sequence"/>
</dbReference>